<dbReference type="SUPFAM" id="SSF53474">
    <property type="entry name" value="alpha/beta-Hydrolases"/>
    <property type="match status" value="2"/>
</dbReference>
<gene>
    <name evidence="2" type="ORF">SAMN04488115_11427</name>
</gene>
<dbReference type="PANTHER" id="PTHR43265">
    <property type="entry name" value="ESTERASE ESTD"/>
    <property type="match status" value="1"/>
</dbReference>
<feature type="domain" description="AB hydrolase-1" evidence="1">
    <location>
        <begin position="63"/>
        <end position="279"/>
    </location>
</feature>
<proteinExistence type="predicted"/>
<accession>A0A1H6D1W9</accession>
<name>A0A1H6D1W9_9HYPH</name>
<organism evidence="2 3">
    <name type="scientific">Bosea lathyri</name>
    <dbReference type="NCBI Taxonomy" id="1036778"/>
    <lineage>
        <taxon>Bacteria</taxon>
        <taxon>Pseudomonadati</taxon>
        <taxon>Pseudomonadota</taxon>
        <taxon>Alphaproteobacteria</taxon>
        <taxon>Hyphomicrobiales</taxon>
        <taxon>Boseaceae</taxon>
        <taxon>Bosea</taxon>
    </lineage>
</organism>
<dbReference type="InterPro" id="IPR000073">
    <property type="entry name" value="AB_hydrolase_1"/>
</dbReference>
<dbReference type="Pfam" id="PF12697">
    <property type="entry name" value="Abhydrolase_6"/>
    <property type="match status" value="1"/>
</dbReference>
<dbReference type="PANTHER" id="PTHR43265:SF1">
    <property type="entry name" value="ESTERASE ESTD"/>
    <property type="match status" value="1"/>
</dbReference>
<dbReference type="InterPro" id="IPR053145">
    <property type="entry name" value="AB_hydrolase_Est10"/>
</dbReference>
<dbReference type="InterPro" id="IPR029058">
    <property type="entry name" value="AB_hydrolase_fold"/>
</dbReference>
<sequence>MAQSQGAECDAAVPPDKRTIAALSHQGMPIAFSGTIGMLYPGAASAAVLMLGPVGYEELCLRSTWRTLAEALSQAGIACLRFDYPDLGDALDATEPAGLDDWYRTAHAAADLLRQASGCSRLILLGQGLGGTLALHLAKELAPVAGCVAMAPVGNGRRYLRELAVWTRIVADRIGIGMDADDDTGCAVAGLRLAPARLSAIGGLNLLDLDGPYCDKVLLLARPGHAGDAALERHLAERGASMTTLAYEGYEMLTTDPTAARPPLPTIATVVEWVAQCARASQMPVHALAAARSHDLQPAALHGEGFIERPIRFGPGGRLFGVFCEPAGEASRSAIVFVNAGRDYHIGWARVTVAQARAFAANGIASLRFDTSGIGDSLADPEGPDEVLYSEEQIDDVRLALDVLETRGFRDSILIGRCSGAYAAFNAAVADARVRQLVMVNNERFVWDPDECVEDAIRYAHRSVGDFGATLKRKGGLRRLLTGQLRVGPAGRYLVFRFLKHVSIRLAPVLGRLTKHGRLRRECHRRFGVLAARKVNVALIYAQGDIGMAEFETYFGRTGEGISAYRNVSLATIPDADHNFTHLGAARRLRDMLLETVKP</sequence>
<reference evidence="2 3" key="1">
    <citation type="submission" date="2016-10" db="EMBL/GenBank/DDBJ databases">
        <authorList>
            <person name="de Groot N.N."/>
        </authorList>
    </citation>
    <scope>NUCLEOTIDE SEQUENCE [LARGE SCALE GENOMIC DNA]</scope>
    <source>
        <strain evidence="2 3">DSM 26656</strain>
    </source>
</reference>
<dbReference type="Gene3D" id="3.40.50.1820">
    <property type="entry name" value="alpha/beta hydrolase"/>
    <property type="match status" value="2"/>
</dbReference>
<dbReference type="AlphaFoldDB" id="A0A1H6D1W9"/>
<evidence type="ECO:0000259" key="1">
    <source>
        <dbReference type="Pfam" id="PF12697"/>
    </source>
</evidence>
<evidence type="ECO:0000313" key="3">
    <source>
        <dbReference type="Proteomes" id="UP000236743"/>
    </source>
</evidence>
<keyword evidence="3" id="KW-1185">Reference proteome</keyword>
<dbReference type="EMBL" id="FNUY01000014">
    <property type="protein sequence ID" value="SEG79084.1"/>
    <property type="molecule type" value="Genomic_DNA"/>
</dbReference>
<dbReference type="GO" id="GO:0052689">
    <property type="term" value="F:carboxylic ester hydrolase activity"/>
    <property type="evidence" value="ECO:0007669"/>
    <property type="project" value="TreeGrafter"/>
</dbReference>
<evidence type="ECO:0000313" key="2">
    <source>
        <dbReference type="EMBL" id="SEG79084.1"/>
    </source>
</evidence>
<keyword evidence="2" id="KW-0378">Hydrolase</keyword>
<protein>
    <submittedName>
        <fullName evidence="2">Alpha/beta hydrolase family protein</fullName>
    </submittedName>
</protein>
<dbReference type="Proteomes" id="UP000236743">
    <property type="component" value="Unassembled WGS sequence"/>
</dbReference>